<keyword evidence="1" id="KW-1133">Transmembrane helix</keyword>
<name>A0AAV8WS20_9CUCU</name>
<evidence type="ECO:0000313" key="2">
    <source>
        <dbReference type="EMBL" id="KAJ8929354.1"/>
    </source>
</evidence>
<dbReference type="EMBL" id="JANEYF010005044">
    <property type="protein sequence ID" value="KAJ8929354.1"/>
    <property type="molecule type" value="Genomic_DNA"/>
</dbReference>
<proteinExistence type="predicted"/>
<dbReference type="Proteomes" id="UP001162156">
    <property type="component" value="Unassembled WGS sequence"/>
</dbReference>
<feature type="transmembrane region" description="Helical" evidence="1">
    <location>
        <begin position="28"/>
        <end position="48"/>
    </location>
</feature>
<comment type="caution">
    <text evidence="2">The sequence shown here is derived from an EMBL/GenBank/DDBJ whole genome shotgun (WGS) entry which is preliminary data.</text>
</comment>
<evidence type="ECO:0000313" key="3">
    <source>
        <dbReference type="Proteomes" id="UP001162156"/>
    </source>
</evidence>
<accession>A0AAV8WS20</accession>
<protein>
    <submittedName>
        <fullName evidence="2">Uncharacterized protein</fullName>
    </submittedName>
</protein>
<gene>
    <name evidence="2" type="ORF">NQ314_017973</name>
</gene>
<dbReference type="AlphaFoldDB" id="A0AAV8WS20"/>
<keyword evidence="1" id="KW-0812">Transmembrane</keyword>
<reference evidence="2" key="1">
    <citation type="journal article" date="2023" name="Insect Mol. Biol.">
        <title>Genome sequencing provides insights into the evolution of gene families encoding plant cell wall-degrading enzymes in longhorned beetles.</title>
        <authorList>
            <person name="Shin N.R."/>
            <person name="Okamura Y."/>
            <person name="Kirsch R."/>
            <person name="Pauchet Y."/>
        </authorList>
    </citation>
    <scope>NUCLEOTIDE SEQUENCE</scope>
    <source>
        <strain evidence="2">RBIC_L_NR</strain>
    </source>
</reference>
<sequence length="102" mass="11924">MTNVGVDLVDQSCEKNNTARNTRRWPVVLFYDILYIASINSLCIYNFHAAAANKKMRRVDFIKKISWELIKPQIVRRSAIETLPREIRRRARLPVNAPEPEL</sequence>
<keyword evidence="1" id="KW-0472">Membrane</keyword>
<organism evidence="2 3">
    <name type="scientific">Rhamnusium bicolor</name>
    <dbReference type="NCBI Taxonomy" id="1586634"/>
    <lineage>
        <taxon>Eukaryota</taxon>
        <taxon>Metazoa</taxon>
        <taxon>Ecdysozoa</taxon>
        <taxon>Arthropoda</taxon>
        <taxon>Hexapoda</taxon>
        <taxon>Insecta</taxon>
        <taxon>Pterygota</taxon>
        <taxon>Neoptera</taxon>
        <taxon>Endopterygota</taxon>
        <taxon>Coleoptera</taxon>
        <taxon>Polyphaga</taxon>
        <taxon>Cucujiformia</taxon>
        <taxon>Chrysomeloidea</taxon>
        <taxon>Cerambycidae</taxon>
        <taxon>Lepturinae</taxon>
        <taxon>Rhagiini</taxon>
        <taxon>Rhamnusium</taxon>
    </lineage>
</organism>
<keyword evidence="3" id="KW-1185">Reference proteome</keyword>
<evidence type="ECO:0000256" key="1">
    <source>
        <dbReference type="SAM" id="Phobius"/>
    </source>
</evidence>